<protein>
    <recommendedName>
        <fullName evidence="18">Arachidonate 5-lipoxygenase</fullName>
    </recommendedName>
</protein>
<sequence>MSQEAESSAGSELHIKVLKNKLRIQSLYIFHSGKMLTYKVTVFTGLEVFAEETNSIYLTLIDSKDQSSDRVLVNKSLFTPLQREISLDICVKEDFGDIVLVKLEKEKHLVNCNWFCEHITVKSPSEKRFEFPCHCWLEDEKPVFIREGTARLPQDDSGFLKKKRQEELESRQGKFRWTERCQGFPKSIEGAIPPEVQFDQEKKKSFADNEMKAKKEFILEKFKELFHSCKGMEFFEKILEDFTSKHPLLEKNMHDWRKDYMFGYQFLNGCNPVMIRKIRNIPDKFPVTHEMVKGFLEKGVTLKKELKEGNIYIVDYEILEGVPTSSDLVFLTAPLCLLYKNRLDQIVPIAIQLSQTPGEKSPIFLPSDNEYDWMLAKMWVKSADFLVHQLVTHLLKTHLISEVFEVAMYRQLSAVHPVYKLLKPHVRFTIANNAMACENLISKGGIFSKITSVNGDGIAKVIQNAMETLTYESLCFPETIEDRGMEYVLLYKYYYRDDGMMIWYTINSFVSAVVKIYYESDETIQSDGEIQDFVKDVSFGMNNSDKFPESLKTREELVKYLTVVIFNASAQHAAVHFGQFDWYGWIPNSPSTMRKPPPEQKGKVDMQYIMESLPDHERSYMILETSWGFTQFQENEPFLGTYPEMCFTEEPVKEAINTFLNELDEVTKIIKRRNKGLTFDYGYLSPDKIPNSVAI</sequence>
<evidence type="ECO:0000256" key="12">
    <source>
        <dbReference type="PIRSR" id="PIRSR601885-3"/>
    </source>
</evidence>
<evidence type="ECO:0000313" key="16">
    <source>
        <dbReference type="EMBL" id="KAK7175689.1"/>
    </source>
</evidence>
<evidence type="ECO:0000259" key="15">
    <source>
        <dbReference type="PROSITE" id="PS51393"/>
    </source>
</evidence>
<dbReference type="Gene3D" id="2.60.60.20">
    <property type="entry name" value="PLAT/LH2 domain"/>
    <property type="match status" value="1"/>
</dbReference>
<dbReference type="PROSITE" id="PS51393">
    <property type="entry name" value="LIPOXYGENASE_3"/>
    <property type="match status" value="1"/>
</dbReference>
<name>A0AAN9DK25_9TELE</name>
<comment type="subcellular location">
    <subcellularLocation>
        <location evidence="1">Cytoplasm</location>
    </subcellularLocation>
</comment>
<evidence type="ECO:0000256" key="9">
    <source>
        <dbReference type="ARBA" id="ARBA00023098"/>
    </source>
</evidence>
<comment type="caution">
    <text evidence="16">The sequence shown here is derived from an EMBL/GenBank/DDBJ whole genome shotgun (WGS) entry which is preliminary data.</text>
</comment>
<reference evidence="16 17" key="1">
    <citation type="submission" date="2024-02" db="EMBL/GenBank/DDBJ databases">
        <title>Chromosome-level genome assembly of the Eurasian Minnow (Phoxinus phoxinus).</title>
        <authorList>
            <person name="Oriowo T.O."/>
            <person name="Martin S."/>
            <person name="Stange M."/>
            <person name="Chrysostomakis Y."/>
            <person name="Brown T."/>
            <person name="Winkler S."/>
            <person name="Kukowka S."/>
            <person name="Myers E.W."/>
            <person name="Bohne A."/>
        </authorList>
    </citation>
    <scope>NUCLEOTIDE SEQUENCE [LARGE SCALE GENOMIC DNA]</scope>
    <source>
        <strain evidence="16">ZFMK-TIS-60720</strain>
        <tissue evidence="16">Whole Organism</tissue>
    </source>
</reference>
<keyword evidence="4" id="KW-0963">Cytoplasm</keyword>
<keyword evidence="8 10" id="KW-0408">Iron</keyword>
<dbReference type="InterPro" id="IPR020834">
    <property type="entry name" value="LipOase_CS"/>
</dbReference>
<dbReference type="PROSITE" id="PS50095">
    <property type="entry name" value="PLAT"/>
    <property type="match status" value="1"/>
</dbReference>
<evidence type="ECO:0000256" key="8">
    <source>
        <dbReference type="ARBA" id="ARBA00023004"/>
    </source>
</evidence>
<feature type="binding site" evidence="10">
    <location>
        <position position="695"/>
    </location>
    <ligand>
        <name>Fe cation</name>
        <dbReference type="ChEBI" id="CHEBI:24875"/>
        <note>catalytic</note>
    </ligand>
</feature>
<organism evidence="16 17">
    <name type="scientific">Phoxinus phoxinus</name>
    <name type="common">Eurasian minnow</name>
    <dbReference type="NCBI Taxonomy" id="58324"/>
    <lineage>
        <taxon>Eukaryota</taxon>
        <taxon>Metazoa</taxon>
        <taxon>Chordata</taxon>
        <taxon>Craniata</taxon>
        <taxon>Vertebrata</taxon>
        <taxon>Euteleostomi</taxon>
        <taxon>Actinopterygii</taxon>
        <taxon>Neopterygii</taxon>
        <taxon>Teleostei</taxon>
        <taxon>Ostariophysi</taxon>
        <taxon>Cypriniformes</taxon>
        <taxon>Leuciscidae</taxon>
        <taxon>Phoxininae</taxon>
        <taxon>Phoxinus</taxon>
    </lineage>
</organism>
<evidence type="ECO:0000259" key="14">
    <source>
        <dbReference type="PROSITE" id="PS50095"/>
    </source>
</evidence>
<dbReference type="GO" id="GO:0016702">
    <property type="term" value="F:oxidoreductase activity, acting on single donors with incorporation of molecular oxygen, incorporation of two atoms of oxygen"/>
    <property type="evidence" value="ECO:0007669"/>
    <property type="project" value="InterPro"/>
</dbReference>
<keyword evidence="6" id="KW-0223">Dioxygenase</keyword>
<dbReference type="Pfam" id="PF00305">
    <property type="entry name" value="Lipoxygenase"/>
    <property type="match status" value="1"/>
</dbReference>
<feature type="binding site" evidence="10">
    <location>
        <position position="393"/>
    </location>
    <ligand>
        <name>Fe cation</name>
        <dbReference type="ChEBI" id="CHEBI:24875"/>
        <note>catalytic</note>
    </ligand>
</feature>
<proteinExistence type="inferred from homology"/>
<dbReference type="GO" id="GO:0034440">
    <property type="term" value="P:lipid oxidation"/>
    <property type="evidence" value="ECO:0007669"/>
    <property type="project" value="InterPro"/>
</dbReference>
<evidence type="ECO:0000256" key="5">
    <source>
        <dbReference type="ARBA" id="ARBA00022723"/>
    </source>
</evidence>
<dbReference type="PRINTS" id="PR00087">
    <property type="entry name" value="LIPOXYGENASE"/>
</dbReference>
<gene>
    <name evidence="16" type="ORF">R3I93_000069</name>
</gene>
<evidence type="ECO:0000256" key="11">
    <source>
        <dbReference type="PIRSR" id="PIRSR601885-2"/>
    </source>
</evidence>
<dbReference type="PANTHER" id="PTHR11771">
    <property type="entry name" value="LIPOXYGENASE"/>
    <property type="match status" value="1"/>
</dbReference>
<accession>A0AAN9DK25</accession>
<dbReference type="SUPFAM" id="SSF49723">
    <property type="entry name" value="Lipase/lipooxygenase domain (PLAT/LH2 domain)"/>
    <property type="match status" value="1"/>
</dbReference>
<dbReference type="SUPFAM" id="SSF48484">
    <property type="entry name" value="Lipoxigenase"/>
    <property type="match status" value="1"/>
</dbReference>
<evidence type="ECO:0000256" key="7">
    <source>
        <dbReference type="ARBA" id="ARBA00023002"/>
    </source>
</evidence>
<evidence type="ECO:0000256" key="6">
    <source>
        <dbReference type="ARBA" id="ARBA00022964"/>
    </source>
</evidence>
<keyword evidence="11" id="KW-0106">Calcium</keyword>
<comment type="cofactor">
    <cofactor evidence="10">
        <name>Fe cation</name>
        <dbReference type="ChEBI" id="CHEBI:24875"/>
    </cofactor>
    <text evidence="10">Binds 1 Fe cation per subunit.</text>
</comment>
<dbReference type="PRINTS" id="PR00467">
    <property type="entry name" value="MAMLPOXGNASE"/>
</dbReference>
<evidence type="ECO:0008006" key="18">
    <source>
        <dbReference type="Google" id="ProtNLM"/>
    </source>
</evidence>
<keyword evidence="17" id="KW-1185">Reference proteome</keyword>
<dbReference type="Gene3D" id="3.10.450.60">
    <property type="match status" value="1"/>
</dbReference>
<dbReference type="GO" id="GO:0005737">
    <property type="term" value="C:cytoplasm"/>
    <property type="evidence" value="ECO:0007669"/>
    <property type="project" value="UniProtKB-SubCell"/>
</dbReference>
<dbReference type="GO" id="GO:0005506">
    <property type="term" value="F:iron ion binding"/>
    <property type="evidence" value="ECO:0007669"/>
    <property type="project" value="InterPro"/>
</dbReference>
<dbReference type="FunFam" id="1.20.245.10:FF:000001">
    <property type="entry name" value="Arachidonate 5-lipoxygenase a"/>
    <property type="match status" value="1"/>
</dbReference>
<evidence type="ECO:0000256" key="13">
    <source>
        <dbReference type="PROSITE-ProRule" id="PRU00152"/>
    </source>
</evidence>
<dbReference type="Pfam" id="PF01477">
    <property type="entry name" value="PLAT"/>
    <property type="match status" value="1"/>
</dbReference>
<evidence type="ECO:0000256" key="3">
    <source>
        <dbReference type="ARBA" id="ARBA00009419"/>
    </source>
</evidence>
<dbReference type="InterPro" id="IPR001024">
    <property type="entry name" value="PLAT/LH2_dom"/>
</dbReference>
<dbReference type="PROSITE" id="PS00081">
    <property type="entry name" value="LIPOXYGENASE_2"/>
    <property type="match status" value="1"/>
</dbReference>
<evidence type="ECO:0000256" key="10">
    <source>
        <dbReference type="PIRSR" id="PIRSR601885-1"/>
    </source>
</evidence>
<keyword evidence="7" id="KW-0560">Oxidoreductase</keyword>
<dbReference type="SMART" id="SM00308">
    <property type="entry name" value="LH2"/>
    <property type="match status" value="1"/>
</dbReference>
<dbReference type="Proteomes" id="UP001364617">
    <property type="component" value="Unassembled WGS sequence"/>
</dbReference>
<dbReference type="AlphaFoldDB" id="A0AAN9DK25"/>
<comment type="pathway">
    <text evidence="2">Lipid metabolism.</text>
</comment>
<keyword evidence="9" id="KW-0443">Lipid metabolism</keyword>
<feature type="site" description="Essential for stabilizing binding to COTL1" evidence="12">
    <location>
        <position position="136"/>
    </location>
</feature>
<feature type="binding site" evidence="10">
    <location>
        <position position="572"/>
    </location>
    <ligand>
        <name>Fe cation</name>
        <dbReference type="ChEBI" id="CHEBI:24875"/>
        <note>catalytic</note>
    </ligand>
</feature>
<comment type="caution">
    <text evidence="13">Lacks conserved residue(s) required for the propagation of feature annotation.</text>
</comment>
<feature type="domain" description="PLAT" evidence="14">
    <location>
        <begin position="36"/>
        <end position="151"/>
    </location>
</feature>
<dbReference type="InterPro" id="IPR013819">
    <property type="entry name" value="LipOase_C"/>
</dbReference>
<evidence type="ECO:0000256" key="2">
    <source>
        <dbReference type="ARBA" id="ARBA00005189"/>
    </source>
</evidence>
<evidence type="ECO:0000313" key="17">
    <source>
        <dbReference type="Proteomes" id="UP001364617"/>
    </source>
</evidence>
<feature type="domain" description="Lipoxygenase" evidence="15">
    <location>
        <begin position="150"/>
        <end position="695"/>
    </location>
</feature>
<evidence type="ECO:0000256" key="4">
    <source>
        <dbReference type="ARBA" id="ARBA00022490"/>
    </source>
</evidence>
<evidence type="ECO:0000256" key="1">
    <source>
        <dbReference type="ARBA" id="ARBA00004496"/>
    </source>
</evidence>
<feature type="binding site" evidence="11">
    <location>
        <position position="74"/>
    </location>
    <ligand>
        <name>Ca(2+)</name>
        <dbReference type="ChEBI" id="CHEBI:29108"/>
        <label>1</label>
    </ligand>
</feature>
<dbReference type="InterPro" id="IPR001885">
    <property type="entry name" value="LipOase_mml"/>
</dbReference>
<dbReference type="InterPro" id="IPR000907">
    <property type="entry name" value="LipOase"/>
</dbReference>
<comment type="similarity">
    <text evidence="3">Belongs to the lipoxygenase family.</text>
</comment>
<dbReference type="Gene3D" id="1.20.245.10">
    <property type="entry name" value="Lipoxygenase-1, Domain 5"/>
    <property type="match status" value="1"/>
</dbReference>
<dbReference type="InterPro" id="IPR036226">
    <property type="entry name" value="LipOase_C_sf"/>
</dbReference>
<feature type="binding site" evidence="10">
    <location>
        <position position="398"/>
    </location>
    <ligand>
        <name>Fe cation</name>
        <dbReference type="ChEBI" id="CHEBI:24875"/>
        <note>catalytic</note>
    </ligand>
</feature>
<dbReference type="InterPro" id="IPR036392">
    <property type="entry name" value="PLAT/LH2_dom_sf"/>
</dbReference>
<keyword evidence="5 10" id="KW-0479">Metal-binding</keyword>
<dbReference type="EMBL" id="JAYKXH010000001">
    <property type="protein sequence ID" value="KAK7175689.1"/>
    <property type="molecule type" value="Genomic_DNA"/>
</dbReference>